<dbReference type="RefSeq" id="WP_017810246.1">
    <property type="nucleotide sequence ID" value="NZ_ANIK01000016.1"/>
</dbReference>
<organism evidence="1 2">
    <name type="scientific">Leptospira alstonii serovar Sichuan str. 79601</name>
    <dbReference type="NCBI Taxonomy" id="1218565"/>
    <lineage>
        <taxon>Bacteria</taxon>
        <taxon>Pseudomonadati</taxon>
        <taxon>Spirochaetota</taxon>
        <taxon>Spirochaetia</taxon>
        <taxon>Leptospirales</taxon>
        <taxon>Leptospiraceae</taxon>
        <taxon>Leptospira</taxon>
    </lineage>
</organism>
<dbReference type="OrthoDB" id="338076at2"/>
<comment type="caution">
    <text evidence="1">The sequence shown here is derived from an EMBL/GenBank/DDBJ whole genome shotgun (WGS) entry which is preliminary data.</text>
</comment>
<sequence length="193" mass="21178">MKHSIFLILCFVLFVINCTNSGRSLKRDLPKPLGAVLQEVSSALKKQIDLNREISFPEKKGALKLAVLPLLNENGSATLLGTTISSQLLSQMYDPGKILLVEKSQLGRLIDEQTFQKSGLVLSDQNLEIGKLSGADLLLLGTVQFGDQTFLLQLRVVSLRSGEILALSESVFDSDDTLYNQYRSATTVPQRAP</sequence>
<dbReference type="GO" id="GO:0030288">
    <property type="term" value="C:outer membrane-bounded periplasmic space"/>
    <property type="evidence" value="ECO:0007669"/>
    <property type="project" value="InterPro"/>
</dbReference>
<dbReference type="Proteomes" id="UP000011988">
    <property type="component" value="Unassembled WGS sequence"/>
</dbReference>
<proteinExistence type="predicted"/>
<dbReference type="PATRIC" id="fig|1218565.3.peg.1027"/>
<reference evidence="1 2" key="1">
    <citation type="submission" date="2013-01" db="EMBL/GenBank/DDBJ databases">
        <authorList>
            <person name="Harkins D.M."/>
            <person name="Durkin A.S."/>
            <person name="Brinkac L.M."/>
            <person name="Haft D.H."/>
            <person name="Selengut J.D."/>
            <person name="Sanka R."/>
            <person name="DePew J."/>
            <person name="Purushe J."/>
            <person name="Galloway R.L."/>
            <person name="Vinetz J.M."/>
            <person name="Sutton G.G."/>
            <person name="Nierman W.C."/>
            <person name="Fouts D.E."/>
        </authorList>
    </citation>
    <scope>NUCLEOTIDE SEQUENCE [LARGE SCALE GENOMIC DNA]</scope>
    <source>
        <strain evidence="1 2">79601</strain>
    </source>
</reference>
<evidence type="ECO:0000313" key="2">
    <source>
        <dbReference type="Proteomes" id="UP000011988"/>
    </source>
</evidence>
<name>M6D1R3_9LEPT</name>
<evidence type="ECO:0000313" key="1">
    <source>
        <dbReference type="EMBL" id="EMJ96641.1"/>
    </source>
</evidence>
<protein>
    <submittedName>
        <fullName evidence="1">Curli production assembly/transport component CsgG domain protein</fullName>
    </submittedName>
</protein>
<dbReference type="Gene3D" id="3.40.50.10610">
    <property type="entry name" value="ABC-type transport auxiliary lipoprotein component"/>
    <property type="match status" value="1"/>
</dbReference>
<dbReference type="InterPro" id="IPR005534">
    <property type="entry name" value="Curli_assmbl/transp-comp_CsgG"/>
</dbReference>
<dbReference type="Pfam" id="PF03783">
    <property type="entry name" value="CsgG"/>
    <property type="match status" value="1"/>
</dbReference>
<gene>
    <name evidence="1" type="ORF">LEP1GSC194_4398</name>
</gene>
<accession>M6D1R3</accession>
<dbReference type="AlphaFoldDB" id="M6D1R3"/>
<dbReference type="EMBL" id="ANIK01000016">
    <property type="protein sequence ID" value="EMJ96641.1"/>
    <property type="molecule type" value="Genomic_DNA"/>
</dbReference>